<dbReference type="InterPro" id="IPR001680">
    <property type="entry name" value="WD40_rpt"/>
</dbReference>
<accession>A0A158R152</accession>
<dbReference type="InterPro" id="IPR019581">
    <property type="entry name" value="Prp8_U5-snRNA-bd"/>
</dbReference>
<keyword evidence="12" id="KW-1185">Reference proteome</keyword>
<dbReference type="InterPro" id="IPR019582">
    <property type="entry name" value="RRM_spliceosomal_PrP8"/>
</dbReference>
<dbReference type="InterPro" id="IPR036322">
    <property type="entry name" value="WD40_repeat_dom_sf"/>
</dbReference>
<dbReference type="Pfam" id="PF10596">
    <property type="entry name" value="U6-snRNA_bdg"/>
    <property type="match status" value="1"/>
</dbReference>
<dbReference type="InterPro" id="IPR042516">
    <property type="entry name" value="Prp8_U5-snRNA-bd_sf"/>
</dbReference>
<dbReference type="GO" id="GO:0030623">
    <property type="term" value="F:U5 snRNA binding"/>
    <property type="evidence" value="ECO:0007669"/>
    <property type="project" value="InterPro"/>
</dbReference>
<evidence type="ECO:0000313" key="11">
    <source>
        <dbReference type="EMBL" id="VDL76682.1"/>
    </source>
</evidence>
<dbReference type="InterPro" id="IPR012984">
    <property type="entry name" value="PROCT"/>
</dbReference>
<evidence type="ECO:0000256" key="8">
    <source>
        <dbReference type="ARBA" id="ARBA00023242"/>
    </source>
</evidence>
<dbReference type="SMART" id="SM00232">
    <property type="entry name" value="JAB_MPN"/>
    <property type="match status" value="1"/>
</dbReference>
<dbReference type="Gene3D" id="2.130.10.10">
    <property type="entry name" value="YVTN repeat-like/Quinoprotein amine dehydrogenase"/>
    <property type="match status" value="2"/>
</dbReference>
<dbReference type="InterPro" id="IPR027652">
    <property type="entry name" value="PRP8"/>
</dbReference>
<dbReference type="Gene3D" id="3.30.420.230">
    <property type="match status" value="2"/>
</dbReference>
<organism evidence="13">
    <name type="scientific">Nippostrongylus brasiliensis</name>
    <name type="common">Rat hookworm</name>
    <dbReference type="NCBI Taxonomy" id="27835"/>
    <lineage>
        <taxon>Eukaryota</taxon>
        <taxon>Metazoa</taxon>
        <taxon>Ecdysozoa</taxon>
        <taxon>Nematoda</taxon>
        <taxon>Chromadorea</taxon>
        <taxon>Rhabditida</taxon>
        <taxon>Rhabditina</taxon>
        <taxon>Rhabditomorpha</taxon>
        <taxon>Strongyloidea</taxon>
        <taxon>Heligmosomidae</taxon>
        <taxon>Nippostrongylus</taxon>
    </lineage>
</organism>
<evidence type="ECO:0000256" key="9">
    <source>
        <dbReference type="PROSITE-ProRule" id="PRU00221"/>
    </source>
</evidence>
<reference evidence="11 12" key="2">
    <citation type="submission" date="2018-11" db="EMBL/GenBank/DDBJ databases">
        <authorList>
            <consortium name="Pathogen Informatics"/>
        </authorList>
    </citation>
    <scope>NUCLEOTIDE SEQUENCE [LARGE SCALE GENOMIC DNA]</scope>
</reference>
<dbReference type="GO" id="GO:0000244">
    <property type="term" value="P:spliceosomal tri-snRNP complex assembly"/>
    <property type="evidence" value="ECO:0007669"/>
    <property type="project" value="TreeGrafter"/>
</dbReference>
<evidence type="ECO:0000256" key="3">
    <source>
        <dbReference type="ARBA" id="ARBA00022664"/>
    </source>
</evidence>
<dbReference type="GO" id="GO:0097157">
    <property type="term" value="F:pre-mRNA intronic binding"/>
    <property type="evidence" value="ECO:0007669"/>
    <property type="project" value="TreeGrafter"/>
</dbReference>
<dbReference type="Pfam" id="PF00400">
    <property type="entry name" value="WD40"/>
    <property type="match status" value="3"/>
</dbReference>
<dbReference type="InterPro" id="IPR000555">
    <property type="entry name" value="JAMM/MPN+_dom"/>
</dbReference>
<dbReference type="PANTHER" id="PTHR11140:SF0">
    <property type="entry name" value="PRE-MRNA-PROCESSING-SPLICING FACTOR 8"/>
    <property type="match status" value="1"/>
</dbReference>
<dbReference type="STRING" id="27835.A0A158R152"/>
<dbReference type="InterPro" id="IPR015943">
    <property type="entry name" value="WD40/YVTN_repeat-like_dom_sf"/>
</dbReference>
<dbReference type="GO" id="GO:0030619">
    <property type="term" value="F:U1 snRNA binding"/>
    <property type="evidence" value="ECO:0007669"/>
    <property type="project" value="TreeGrafter"/>
</dbReference>
<comment type="subcellular location">
    <subcellularLocation>
        <location evidence="1">Nucleus</location>
    </subcellularLocation>
</comment>
<dbReference type="OMA" id="ANKWNTS"/>
<evidence type="ECO:0000259" key="10">
    <source>
        <dbReference type="PROSITE" id="PS50249"/>
    </source>
</evidence>
<dbReference type="CDD" id="cd08056">
    <property type="entry name" value="MPN_PRP8"/>
    <property type="match status" value="1"/>
</dbReference>
<dbReference type="SMART" id="SM00320">
    <property type="entry name" value="WD40"/>
    <property type="match status" value="4"/>
</dbReference>
<dbReference type="PROSITE" id="PS00678">
    <property type="entry name" value="WD_REPEATS_1"/>
    <property type="match status" value="1"/>
</dbReference>
<dbReference type="GO" id="GO:0008237">
    <property type="term" value="F:metallopeptidase activity"/>
    <property type="evidence" value="ECO:0007669"/>
    <property type="project" value="InterPro"/>
</dbReference>
<dbReference type="InterPro" id="IPR019580">
    <property type="entry name" value="Prp8_U6-snRNA-bd"/>
</dbReference>
<dbReference type="SUPFAM" id="SSF50978">
    <property type="entry name" value="WD40 repeat-like"/>
    <property type="match status" value="1"/>
</dbReference>
<dbReference type="EMBL" id="UYSL01020940">
    <property type="protein sequence ID" value="VDL76682.1"/>
    <property type="molecule type" value="Genomic_DNA"/>
</dbReference>
<dbReference type="GO" id="GO:0017070">
    <property type="term" value="F:U6 snRNA binding"/>
    <property type="evidence" value="ECO:0007669"/>
    <property type="project" value="InterPro"/>
</dbReference>
<dbReference type="Pfam" id="PF08082">
    <property type="entry name" value="PRO8NT"/>
    <property type="match status" value="1"/>
</dbReference>
<dbReference type="InterPro" id="IPR037518">
    <property type="entry name" value="MPN"/>
</dbReference>
<dbReference type="PANTHER" id="PTHR11140">
    <property type="entry name" value="PRE-MRNA SPLICING FACTOR PRP8"/>
    <property type="match status" value="1"/>
</dbReference>
<proteinExistence type="predicted"/>
<dbReference type="InterPro" id="IPR021983">
    <property type="entry name" value="PRP8_domainIV"/>
</dbReference>
<evidence type="ECO:0000256" key="5">
    <source>
        <dbReference type="ARBA" id="ARBA00022737"/>
    </source>
</evidence>
<dbReference type="Pfam" id="PF01398">
    <property type="entry name" value="JAB"/>
    <property type="match status" value="1"/>
</dbReference>
<feature type="repeat" description="WD" evidence="9">
    <location>
        <begin position="1975"/>
        <end position="2016"/>
    </location>
</feature>
<keyword evidence="5" id="KW-0677">Repeat</keyword>
<dbReference type="Gene3D" id="3.30.43.40">
    <property type="entry name" value="Pre-mRNA-processing-splicing factor 8, U5-snRNA-binding domain"/>
    <property type="match status" value="1"/>
</dbReference>
<keyword evidence="7" id="KW-0508">mRNA splicing</keyword>
<evidence type="ECO:0000313" key="13">
    <source>
        <dbReference type="WBParaSite" id="NBR_0001309201-mRNA-1"/>
    </source>
</evidence>
<evidence type="ECO:0000256" key="1">
    <source>
        <dbReference type="ARBA" id="ARBA00004123"/>
    </source>
</evidence>
<dbReference type="GO" id="GO:0071013">
    <property type="term" value="C:catalytic step 2 spliceosome"/>
    <property type="evidence" value="ECO:0007669"/>
    <property type="project" value="TreeGrafter"/>
</dbReference>
<dbReference type="CDD" id="cd13838">
    <property type="entry name" value="RNase_H_like_Prp8_IV"/>
    <property type="match status" value="1"/>
</dbReference>
<sequence>MTSRKFRHDKRVYLGALKYMPHAVLKLLENMPMPWEQIRDVKVLYHITGAITFVNETPRVIEPVYLAQWGTMWIMMRREKRDRRHFKRMRFPPFDDEEPPLDYADNILDVEPLEPIQMDLDPDEDQSVAEWFYDHKPLAATRFVNGPTYRRWAFSIPVMATLYRLANQLLTDLTDDNYYYLFDLKSFFTAKALNVAIPGGPKFEPLIKDINLDEDWNEFNDINKVIIRAPIRTEYRIAFPYMYNNLVNALPVQVSWYHTPSVVYIKTEDPDLPAFYFDPLINPIAISGLGKTVENLPDDDEMNDFELPEDVVPIFEEVPLYTDNTGNGIALLWAPRPFNIRSGRTRRTIDVPLVKSWYREHCPAGMPVKVRVSYQKLLKVFVLNALKHRPPKPQKRRYLFRSFKSTKFFQTTTLDWVEAGLQARGFVQDRQKGYNMLNLLIHRKNLNYLHLDYNFNLKPVKTLTTKERKKSRFGNAFHLCREILRLAKLVVDAHVQYRLNNVDAYQLADGLQYIFAHVGQLTGMYRYKYKLMRQVRMCKDLKHIIYYRFNTGAVGKGPGCGFWAPGWRVWLFFLRGITPLLERWLGNLLSRQFEGRHSKGVAKTVTKQRVESHFDLELRAAVMHDILDMMPEGIKQNKARVILQHLSEAWRCWKANIPWKVPGLPTPVENMILRYVKAKADWWTNSAHYNRERVRRGATVDKTAEQERQHNYLKDGPYISAEEAVAIYTTTVHWLESRRFSPIPFPPLSYKHDTKLLILALERLKEAYSVKNRLNQSQREELALIEQAYDNPHEALSRIKRHMLTQRAFKEVGIEFMDLYTHLIPVYDIEPLEKVTDAYLDQYLWYEADKRSTSTFSLSHNVKEQGKMGGLYYGLVLDLLILGLRRASEIAGPPQCPNEFLTFQDIATETVHPIRLYCRYIDKIWIMFRFTADEARDLIQRYLTEHPDPNNENIVGYNNKKCWPRDARMRLMKHDVNLGRAVFWDIKNRLPRSVTTIEWENAFVSVYSKDNPNLLFDMAGFECRILPKCRTTAEEITHRDGVWNLQNEVTKERTAQCFLKVDEESMSKFHNRIRQILMSSGSTTFTKIVNKWNTALIGLMTYYREAVVNTQELLDLLVKCENKIQTRIKIGLNSKMPARFPPVVFYTPKEIGGLGMLSMGHVLIPQSDLRWMQQTDAGGITHFRSGMTHDEDQLIPNLYRYIQPWEAEFIDSQRVWAEYALKRQEANAQNRRLTLEDLDDSWDRGIPRINTLFQKDRHTLAYDKGWRVRTEFKAYQILKQNPFWWTHQRHDGKLWNLNNYRTDMIQALGGVEGILEHTLFRSIIELLSDLITSGYILPYVGRFVDDTNVYRVTIHKTFEGNLTTKPINGAIFIFNPRTGQLFLKIIHTSLPVEEQPRQIIVTRKAMLDPLEVHLLDFPNIVIKGSELMLPFQAIMKVEKFGDLILKATEPQMVLFNLYDDWLKTISSYTAFSRVILIMRGMHINPDKTKVILKPDKTTITEPHHIWPSLIDEEWIKVELALKDMILADYGKKNNVNVASLTQSEVRDIILGMEISAPSQQRQQIADIEKQTKEQSQVTATTTRTVNKHGDEIITATTSNYEAATFASRTEWRIRAISATNLHLRTQHIYVSSDDVKDTGFTYILPKNVLKKFITISDLRTQIGGFLYGVSPADNPQVKEIRCVVLVPQTGNHQQVQFPSHLPQHELLKDLEPLGWMHTQPNELPQLSPQDVTAHARILSENASWDGEKTVIITCSFTPGSVSLTAYKLTPSGYEWGRSNTDRGNNPKGYMPTHYEKVQMLLSDRFLGYFMVPSSGVWNFNFQGQRWAQSMKYDVCLANPKEYYHEDHRPVHFHNFKVSFIIRDEHEKRHRAAVSALQYDSTTGRLFSAGNDTIIRVWKVPSTSTKEAWPPYRNGGTSNIVSHPAQNATFIQAMEHHTDWINDLILCCNGRFLLSASNDTTVKVWNATKHFCMSTLRTHKDYVSCLAYAKEHERAASAGYDQSIYLWDIATLTKLTTTNNTVTTSSLMGCKNSIYALAMNDSGTVIVSGSTEKVLRIWDPRTCQKIMKLRGHTENIRSIVISPDGTKVE</sequence>
<dbReference type="InterPro" id="IPR012337">
    <property type="entry name" value="RNaseH-like_sf"/>
</dbReference>
<protein>
    <submittedName>
        <fullName evidence="13">MPN domain-containing protein</fullName>
    </submittedName>
</protein>
<dbReference type="CDD" id="cd00200">
    <property type="entry name" value="WD40"/>
    <property type="match status" value="1"/>
</dbReference>
<dbReference type="Pfam" id="PF08084">
    <property type="entry name" value="PROCT"/>
    <property type="match status" value="1"/>
</dbReference>
<evidence type="ECO:0000313" key="12">
    <source>
        <dbReference type="Proteomes" id="UP000271162"/>
    </source>
</evidence>
<feature type="domain" description="MPN" evidence="10">
    <location>
        <begin position="1641"/>
        <end position="1772"/>
    </location>
</feature>
<dbReference type="GO" id="GO:0005682">
    <property type="term" value="C:U5 snRNP"/>
    <property type="evidence" value="ECO:0007669"/>
    <property type="project" value="TreeGrafter"/>
</dbReference>
<dbReference type="Pfam" id="PF10597">
    <property type="entry name" value="U5_2-snRNA_bdg"/>
    <property type="match status" value="1"/>
</dbReference>
<feature type="repeat" description="WD" evidence="9">
    <location>
        <begin position="1933"/>
        <end position="1974"/>
    </location>
</feature>
<dbReference type="FunFam" id="3.30.43.40:FF:000001">
    <property type="entry name" value="Pre-mRNA-processing-splicing factor 8"/>
    <property type="match status" value="1"/>
</dbReference>
<dbReference type="Pfam" id="PF08083">
    <property type="entry name" value="PROCN"/>
    <property type="match status" value="1"/>
</dbReference>
<dbReference type="FunFam" id="3.40.140.10:FF:000002">
    <property type="entry name" value="Pre-mRNA-processing-splicing factor 8"/>
    <property type="match status" value="1"/>
</dbReference>
<dbReference type="InterPro" id="IPR043172">
    <property type="entry name" value="Prp8_domainIV_palm"/>
</dbReference>
<dbReference type="PROSITE" id="PS50249">
    <property type="entry name" value="MPN"/>
    <property type="match status" value="1"/>
</dbReference>
<name>A0A158R152_NIPBR</name>
<keyword evidence="8" id="KW-0539">Nucleus</keyword>
<evidence type="ECO:0000256" key="2">
    <source>
        <dbReference type="ARBA" id="ARBA00022574"/>
    </source>
</evidence>
<feature type="repeat" description="WD" evidence="9">
    <location>
        <begin position="1866"/>
        <end position="1907"/>
    </location>
</feature>
<keyword evidence="4" id="KW-0747">Spliceosome</keyword>
<keyword evidence="2 9" id="KW-0853">WD repeat</keyword>
<dbReference type="GO" id="GO:0030620">
    <property type="term" value="F:U2 snRNA binding"/>
    <property type="evidence" value="ECO:0007669"/>
    <property type="project" value="TreeGrafter"/>
</dbReference>
<feature type="repeat" description="WD" evidence="9">
    <location>
        <begin position="2026"/>
        <end position="2067"/>
    </location>
</feature>
<dbReference type="SUPFAM" id="SSF53098">
    <property type="entry name" value="Ribonuclease H-like"/>
    <property type="match status" value="2"/>
</dbReference>
<dbReference type="PROSITE" id="PS50294">
    <property type="entry name" value="WD_REPEATS_REGION"/>
    <property type="match status" value="4"/>
</dbReference>
<evidence type="ECO:0000256" key="4">
    <source>
        <dbReference type="ARBA" id="ARBA00022728"/>
    </source>
</evidence>
<dbReference type="InterPro" id="IPR012591">
    <property type="entry name" value="PRO8NT"/>
</dbReference>
<dbReference type="Pfam" id="PF10598">
    <property type="entry name" value="RRM_4"/>
    <property type="match status" value="1"/>
</dbReference>
<dbReference type="InterPro" id="IPR012592">
    <property type="entry name" value="PROCN"/>
</dbReference>
<dbReference type="InterPro" id="IPR043173">
    <property type="entry name" value="Prp8_domainIV_fingers"/>
</dbReference>
<dbReference type="Pfam" id="PF12134">
    <property type="entry name" value="PRP8_domainIV"/>
    <property type="match status" value="1"/>
</dbReference>
<gene>
    <name evidence="11" type="ORF">NBR_LOCUS13093</name>
</gene>
<dbReference type="WBParaSite" id="NBR_0001309201-mRNA-1">
    <property type="protein sequence ID" value="NBR_0001309201-mRNA-1"/>
    <property type="gene ID" value="NBR_0001309201"/>
</dbReference>
<evidence type="ECO:0000256" key="6">
    <source>
        <dbReference type="ARBA" id="ARBA00022884"/>
    </source>
</evidence>
<keyword evidence="3" id="KW-0507">mRNA processing</keyword>
<keyword evidence="6" id="KW-0694">RNA-binding</keyword>
<dbReference type="Gene3D" id="3.40.140.10">
    <property type="entry name" value="Cytidine Deaminase, domain 2"/>
    <property type="match status" value="1"/>
</dbReference>
<dbReference type="Gene3D" id="1.20.80.40">
    <property type="match status" value="1"/>
</dbReference>
<dbReference type="PROSITE" id="PS50082">
    <property type="entry name" value="WD_REPEATS_2"/>
    <property type="match status" value="4"/>
</dbReference>
<reference evidence="13" key="1">
    <citation type="submission" date="2016-04" db="UniProtKB">
        <authorList>
            <consortium name="WormBaseParasite"/>
        </authorList>
    </citation>
    <scope>IDENTIFICATION</scope>
</reference>
<evidence type="ECO:0000256" key="7">
    <source>
        <dbReference type="ARBA" id="ARBA00023187"/>
    </source>
</evidence>
<dbReference type="InterPro" id="IPR019775">
    <property type="entry name" value="WD40_repeat_CS"/>
</dbReference>
<dbReference type="FunFam" id="1.20.80.40:FF:000001">
    <property type="entry name" value="Pre-mRNA-processing-splicing factor 8"/>
    <property type="match status" value="1"/>
</dbReference>
<dbReference type="Proteomes" id="UP000271162">
    <property type="component" value="Unassembled WGS sequence"/>
</dbReference>